<evidence type="ECO:0000313" key="2">
    <source>
        <dbReference type="Proteomes" id="UP000253324"/>
    </source>
</evidence>
<dbReference type="Proteomes" id="UP000253324">
    <property type="component" value="Unassembled WGS sequence"/>
</dbReference>
<protein>
    <submittedName>
        <fullName evidence="1">Uncharacterized protein</fullName>
    </submittedName>
</protein>
<accession>A0A368YNN1</accession>
<gene>
    <name evidence="1" type="ORF">C7476_10914</name>
</gene>
<organism evidence="1 2">
    <name type="scientific">Phyllobacterium bourgognense</name>
    <dbReference type="NCBI Taxonomy" id="314236"/>
    <lineage>
        <taxon>Bacteria</taxon>
        <taxon>Pseudomonadati</taxon>
        <taxon>Pseudomonadota</taxon>
        <taxon>Alphaproteobacteria</taxon>
        <taxon>Hyphomicrobiales</taxon>
        <taxon>Phyllobacteriaceae</taxon>
        <taxon>Phyllobacterium</taxon>
    </lineage>
</organism>
<keyword evidence="2" id="KW-1185">Reference proteome</keyword>
<name>A0A368YNN1_9HYPH</name>
<proteinExistence type="predicted"/>
<reference evidence="1 2" key="1">
    <citation type="submission" date="2018-07" db="EMBL/GenBank/DDBJ databases">
        <title>Genomic Encyclopedia of Type Strains, Phase III (KMG-III): the genomes of soil and plant-associated and newly described type strains.</title>
        <authorList>
            <person name="Whitman W."/>
        </authorList>
    </citation>
    <scope>NUCLEOTIDE SEQUENCE [LARGE SCALE GENOMIC DNA]</scope>
    <source>
        <strain evidence="1 2">31-25a</strain>
    </source>
</reference>
<sequence>MGMLALLVETCIARLTRPIGADAALARERTASTISESVAMG</sequence>
<dbReference type="AlphaFoldDB" id="A0A368YNN1"/>
<dbReference type="EMBL" id="QPJM01000009">
    <property type="protein sequence ID" value="RCW81832.1"/>
    <property type="molecule type" value="Genomic_DNA"/>
</dbReference>
<comment type="caution">
    <text evidence="1">The sequence shown here is derived from an EMBL/GenBank/DDBJ whole genome shotgun (WGS) entry which is preliminary data.</text>
</comment>
<evidence type="ECO:0000313" key="1">
    <source>
        <dbReference type="EMBL" id="RCW81832.1"/>
    </source>
</evidence>